<name>A0AAP0MY56_9ROSI</name>
<reference evidence="2 3" key="1">
    <citation type="submission" date="2024-05" db="EMBL/GenBank/DDBJ databases">
        <title>Haplotype-resolved chromosome-level genome assembly of Huyou (Citrus changshanensis).</title>
        <authorList>
            <person name="Miao C."/>
            <person name="Chen W."/>
            <person name="Wu Y."/>
            <person name="Wang L."/>
            <person name="Zhao S."/>
            <person name="Grierson D."/>
            <person name="Xu C."/>
            <person name="Chen K."/>
        </authorList>
    </citation>
    <scope>NUCLEOTIDE SEQUENCE [LARGE SCALE GENOMIC DNA]</scope>
    <source>
        <strain evidence="2">01-14</strain>
        <tissue evidence="2">Leaf</tissue>
    </source>
</reference>
<dbReference type="EMBL" id="JBCGBO010000001">
    <property type="protein sequence ID" value="KAK9229218.1"/>
    <property type="molecule type" value="Genomic_DNA"/>
</dbReference>
<organism evidence="2 3">
    <name type="scientific">Citrus x changshan-huyou</name>
    <dbReference type="NCBI Taxonomy" id="2935761"/>
    <lineage>
        <taxon>Eukaryota</taxon>
        <taxon>Viridiplantae</taxon>
        <taxon>Streptophyta</taxon>
        <taxon>Embryophyta</taxon>
        <taxon>Tracheophyta</taxon>
        <taxon>Spermatophyta</taxon>
        <taxon>Magnoliopsida</taxon>
        <taxon>eudicotyledons</taxon>
        <taxon>Gunneridae</taxon>
        <taxon>Pentapetalae</taxon>
        <taxon>rosids</taxon>
        <taxon>malvids</taxon>
        <taxon>Sapindales</taxon>
        <taxon>Rutaceae</taxon>
        <taxon>Aurantioideae</taxon>
        <taxon>Citrus</taxon>
    </lineage>
</organism>
<sequence length="110" mass="12451">MQNLTTDAITTSNTIPAESSQIQAINFPNFRGKICGETHGKREKADGECCVGFARLLWELCVRERESQRPDVETPTAREREKVDGERTEQGRRKMKRLRFGVGFACSFAV</sequence>
<gene>
    <name evidence="2" type="ORF">WN944_022177</name>
</gene>
<evidence type="ECO:0000313" key="2">
    <source>
        <dbReference type="EMBL" id="KAK9229218.1"/>
    </source>
</evidence>
<keyword evidence="3" id="KW-1185">Reference proteome</keyword>
<comment type="caution">
    <text evidence="2">The sequence shown here is derived from an EMBL/GenBank/DDBJ whole genome shotgun (WGS) entry which is preliminary data.</text>
</comment>
<evidence type="ECO:0000256" key="1">
    <source>
        <dbReference type="SAM" id="MobiDB-lite"/>
    </source>
</evidence>
<feature type="region of interest" description="Disordered" evidence="1">
    <location>
        <begin position="66"/>
        <end position="92"/>
    </location>
</feature>
<protein>
    <submittedName>
        <fullName evidence="2">Uncharacterized protein</fullName>
    </submittedName>
</protein>
<proteinExistence type="predicted"/>
<accession>A0AAP0MY56</accession>
<dbReference type="Proteomes" id="UP001428341">
    <property type="component" value="Unassembled WGS sequence"/>
</dbReference>
<dbReference type="AlphaFoldDB" id="A0AAP0MY56"/>
<evidence type="ECO:0000313" key="3">
    <source>
        <dbReference type="Proteomes" id="UP001428341"/>
    </source>
</evidence>